<feature type="transmembrane region" description="Helical" evidence="1">
    <location>
        <begin position="20"/>
        <end position="46"/>
    </location>
</feature>
<proteinExistence type="predicted"/>
<dbReference type="EMBL" id="AP022561">
    <property type="protein sequence ID" value="BBX08637.1"/>
    <property type="molecule type" value="Genomic_DNA"/>
</dbReference>
<feature type="domain" description="SHOCT" evidence="2">
    <location>
        <begin position="221"/>
        <end position="248"/>
    </location>
</feature>
<reference evidence="3 4" key="1">
    <citation type="journal article" date="2019" name="Emerg. Microbes Infect.">
        <title>Comprehensive subspecies identification of 175 nontuberculous mycobacteria species based on 7547 genomic profiles.</title>
        <authorList>
            <person name="Matsumoto Y."/>
            <person name="Kinjo T."/>
            <person name="Motooka D."/>
            <person name="Nabeya D."/>
            <person name="Jung N."/>
            <person name="Uechi K."/>
            <person name="Horii T."/>
            <person name="Iida T."/>
            <person name="Fujita J."/>
            <person name="Nakamura S."/>
        </authorList>
    </citation>
    <scope>NUCLEOTIDE SEQUENCE [LARGE SCALE GENOMIC DNA]</scope>
    <source>
        <strain evidence="3 4">JCM 6376</strain>
    </source>
</reference>
<dbReference type="AlphaFoldDB" id="A0AAD1HNA3"/>
<keyword evidence="4" id="KW-1185">Reference proteome</keyword>
<dbReference type="InterPro" id="IPR018649">
    <property type="entry name" value="SHOCT"/>
</dbReference>
<feature type="transmembrane region" description="Helical" evidence="1">
    <location>
        <begin position="162"/>
        <end position="184"/>
    </location>
</feature>
<gene>
    <name evidence="3" type="ORF">MAIC_34400</name>
</gene>
<name>A0AAD1HNA3_9MYCO</name>
<dbReference type="KEGG" id="maic:MAIC_34400"/>
<evidence type="ECO:0000313" key="4">
    <source>
        <dbReference type="Proteomes" id="UP000467327"/>
    </source>
</evidence>
<evidence type="ECO:0000256" key="1">
    <source>
        <dbReference type="SAM" id="Phobius"/>
    </source>
</evidence>
<evidence type="ECO:0000313" key="3">
    <source>
        <dbReference type="EMBL" id="BBX08637.1"/>
    </source>
</evidence>
<protein>
    <recommendedName>
        <fullName evidence="2">SHOCT domain-containing protein</fullName>
    </recommendedName>
</protein>
<evidence type="ECO:0000259" key="2">
    <source>
        <dbReference type="Pfam" id="PF09851"/>
    </source>
</evidence>
<keyword evidence="1" id="KW-0812">Transmembrane</keyword>
<organism evidence="3 4">
    <name type="scientific">Mycolicibacterium aichiense</name>
    <dbReference type="NCBI Taxonomy" id="1799"/>
    <lineage>
        <taxon>Bacteria</taxon>
        <taxon>Bacillati</taxon>
        <taxon>Actinomycetota</taxon>
        <taxon>Actinomycetes</taxon>
        <taxon>Mycobacteriales</taxon>
        <taxon>Mycobacteriaceae</taxon>
        <taxon>Mycolicibacterium</taxon>
    </lineage>
</organism>
<keyword evidence="1" id="KW-0472">Membrane</keyword>
<sequence>MRFWRDTLSAMAGTKTVSRILMTSGILMMVVGAVGFFVVMMLNAFVLDEFDAYGEVPIPGSGHVQLPAGQAQISFHTSVTGSPSSGFPLPTLRVNIVPPDGVADPVLTEDHGTLTTVNSDTHIRIWTAEIPAAGTYQIRTDGQVNGYINPRLAFGKESGSGYLPWVFAGVFGLGVVDLIVSLFLRRRRVADQPFAFVAGPSPEPFIPTSHYTPSDQGVRLEQLKTLAALRDSGALTQAEFDAEKRRILGE</sequence>
<accession>A0AAD1HNA3</accession>
<dbReference type="Proteomes" id="UP000467327">
    <property type="component" value="Chromosome"/>
</dbReference>
<keyword evidence="1" id="KW-1133">Transmembrane helix</keyword>
<dbReference type="Pfam" id="PF09851">
    <property type="entry name" value="SHOCT"/>
    <property type="match status" value="1"/>
</dbReference>